<evidence type="ECO:0000313" key="1">
    <source>
        <dbReference type="EMBL" id="KTR06893.1"/>
    </source>
</evidence>
<dbReference type="RefSeq" id="WP_058599286.1">
    <property type="nucleotide sequence ID" value="NZ_LDQA01000014.1"/>
</dbReference>
<evidence type="ECO:0000313" key="2">
    <source>
        <dbReference type="Proteomes" id="UP000078529"/>
    </source>
</evidence>
<accession>A0A175RTX7</accession>
<gene>
    <name evidence="1" type="ORF">NS365_05515</name>
</gene>
<reference evidence="1 2" key="1">
    <citation type="journal article" date="2016" name="Front. Microbiol.">
        <title>Genomic Resource of Rice Seed Associated Bacteria.</title>
        <authorList>
            <person name="Midha S."/>
            <person name="Bansal K."/>
            <person name="Sharma S."/>
            <person name="Kumar N."/>
            <person name="Patil P.P."/>
            <person name="Chaudhry V."/>
            <person name="Patil P.B."/>
        </authorList>
    </citation>
    <scope>NUCLEOTIDE SEQUENCE [LARGE SCALE GENOMIC DNA]</scope>
    <source>
        <strain evidence="1 2">NS365</strain>
    </source>
</reference>
<dbReference type="AlphaFoldDB" id="A0A175RTX7"/>
<dbReference type="Proteomes" id="UP000078529">
    <property type="component" value="Unassembled WGS sequence"/>
</dbReference>
<name>A0A175RTX7_9HYPH</name>
<sequence>MKFDLFRSLSDAELDAAIKALVTQITSGATTITSPDAGSVGYMTTREAERLVEKMERSRCSRLGIPFDSGRRIRYTKVYVRQGL</sequence>
<proteinExistence type="predicted"/>
<comment type="caution">
    <text evidence="1">The sequence shown here is derived from an EMBL/GenBank/DDBJ whole genome shotgun (WGS) entry which is preliminary data.</text>
</comment>
<dbReference type="PATRIC" id="fig|401562.4.peg.735"/>
<dbReference type="EMBL" id="LDQA01000014">
    <property type="protein sequence ID" value="KTR06893.1"/>
    <property type="molecule type" value="Genomic_DNA"/>
</dbReference>
<organism evidence="1 2">
    <name type="scientific">Aureimonas ureilytica</name>
    <dbReference type="NCBI Taxonomy" id="401562"/>
    <lineage>
        <taxon>Bacteria</taxon>
        <taxon>Pseudomonadati</taxon>
        <taxon>Pseudomonadota</taxon>
        <taxon>Alphaproteobacteria</taxon>
        <taxon>Hyphomicrobiales</taxon>
        <taxon>Aurantimonadaceae</taxon>
        <taxon>Aureimonas</taxon>
    </lineage>
</organism>
<keyword evidence="2" id="KW-1185">Reference proteome</keyword>
<protein>
    <submittedName>
        <fullName evidence="1">Uncharacterized protein</fullName>
    </submittedName>
</protein>